<feature type="domain" description="PPIase cyclophilin-type" evidence="4">
    <location>
        <begin position="37"/>
        <end position="190"/>
    </location>
</feature>
<dbReference type="CDD" id="cd01920">
    <property type="entry name" value="cyclophilin_EcCYP_like"/>
    <property type="match status" value="1"/>
</dbReference>
<dbReference type="EMBL" id="JACNJD010000247">
    <property type="protein sequence ID" value="MBC8177945.1"/>
    <property type="molecule type" value="Genomic_DNA"/>
</dbReference>
<evidence type="ECO:0000256" key="2">
    <source>
        <dbReference type="ARBA" id="ARBA00023235"/>
    </source>
</evidence>
<feature type="chain" id="PRO_5035339102" description="Peptidyl-prolyl cis-trans isomerase" evidence="3">
    <location>
        <begin position="23"/>
        <end position="191"/>
    </location>
</feature>
<keyword evidence="1 3" id="KW-0697">Rotamase</keyword>
<evidence type="ECO:0000259" key="4">
    <source>
        <dbReference type="PROSITE" id="PS50072"/>
    </source>
</evidence>
<proteinExistence type="inferred from homology"/>
<reference evidence="5 6" key="1">
    <citation type="submission" date="2020-08" db="EMBL/GenBank/DDBJ databases">
        <title>Bridging the membrane lipid divide: bacteria of the FCB group superphylum have the potential to synthesize archaeal ether lipids.</title>
        <authorList>
            <person name="Villanueva L."/>
            <person name="Von Meijenfeldt F.A.B."/>
            <person name="Westbye A.B."/>
            <person name="Yadav S."/>
            <person name="Hopmans E.C."/>
            <person name="Dutilh B.E."/>
            <person name="Sinninghe Damste J.S."/>
        </authorList>
    </citation>
    <scope>NUCLEOTIDE SEQUENCE [LARGE SCALE GENOMIC DNA]</scope>
    <source>
        <strain evidence="5">NIOZ-UU27</strain>
    </source>
</reference>
<sequence length="191" mass="21099">MKYGMILSVFLIVLTFSAGATAALSDKPQVVIETTKGAIVLELYPDEAPKTVDNFLRYARWGHYDGTIFHRVIPDFMIQGGGLTPDMKQKLTKMPIKNEADNGLKNNRGTVAMARTQDPHSATNQFFINTKNNKPLDHKGKTPQGWGYTVFGKVIEGMDVVDAISKVKTGKRGYMANVPVEPVIITKITVK</sequence>
<dbReference type="PRINTS" id="PR00153">
    <property type="entry name" value="CSAPPISMRASE"/>
</dbReference>
<dbReference type="AlphaFoldDB" id="A0A8J6N0G6"/>
<feature type="signal peptide" evidence="3">
    <location>
        <begin position="1"/>
        <end position="22"/>
    </location>
</feature>
<keyword evidence="2 3" id="KW-0413">Isomerase</keyword>
<comment type="caution">
    <text evidence="5">The sequence shown here is derived from an EMBL/GenBank/DDBJ whole genome shotgun (WGS) entry which is preliminary data.</text>
</comment>
<dbReference type="InterPro" id="IPR020892">
    <property type="entry name" value="Cyclophilin-type_PPIase_CS"/>
</dbReference>
<dbReference type="PANTHER" id="PTHR43246">
    <property type="entry name" value="PEPTIDYL-PROLYL CIS-TRANS ISOMERASE CYP38, CHLOROPLASTIC"/>
    <property type="match status" value="1"/>
</dbReference>
<dbReference type="InterPro" id="IPR029000">
    <property type="entry name" value="Cyclophilin-like_dom_sf"/>
</dbReference>
<comment type="similarity">
    <text evidence="3">Belongs to the cyclophilin-type PPIase family.</text>
</comment>
<organism evidence="5 6">
    <name type="scientific">Candidatus Desulfacyla euxinica</name>
    <dbReference type="NCBI Taxonomy" id="2841693"/>
    <lineage>
        <taxon>Bacteria</taxon>
        <taxon>Deltaproteobacteria</taxon>
        <taxon>Candidatus Desulfacyla</taxon>
    </lineage>
</organism>
<accession>A0A8J6N0G6</accession>
<dbReference type="InterPro" id="IPR044665">
    <property type="entry name" value="E_coli_cyclophilin_A-like"/>
</dbReference>
<dbReference type="PROSITE" id="PS00170">
    <property type="entry name" value="CSA_PPIASE_1"/>
    <property type="match status" value="1"/>
</dbReference>
<dbReference type="PROSITE" id="PS50072">
    <property type="entry name" value="CSA_PPIASE_2"/>
    <property type="match status" value="1"/>
</dbReference>
<dbReference type="InterPro" id="IPR002130">
    <property type="entry name" value="Cyclophilin-type_PPIase_dom"/>
</dbReference>
<evidence type="ECO:0000256" key="3">
    <source>
        <dbReference type="RuleBase" id="RU363019"/>
    </source>
</evidence>
<evidence type="ECO:0000256" key="1">
    <source>
        <dbReference type="ARBA" id="ARBA00023110"/>
    </source>
</evidence>
<dbReference type="GO" id="GO:0003755">
    <property type="term" value="F:peptidyl-prolyl cis-trans isomerase activity"/>
    <property type="evidence" value="ECO:0007669"/>
    <property type="project" value="UniProtKB-UniRule"/>
</dbReference>
<evidence type="ECO:0000313" key="5">
    <source>
        <dbReference type="EMBL" id="MBC8177945.1"/>
    </source>
</evidence>
<dbReference type="GO" id="GO:0006457">
    <property type="term" value="P:protein folding"/>
    <property type="evidence" value="ECO:0007669"/>
    <property type="project" value="InterPro"/>
</dbReference>
<name>A0A8J6N0G6_9DELT</name>
<keyword evidence="3" id="KW-0732">Signal</keyword>
<gene>
    <name evidence="5" type="ORF">H8E19_11125</name>
</gene>
<protein>
    <recommendedName>
        <fullName evidence="3">Peptidyl-prolyl cis-trans isomerase</fullName>
        <shortName evidence="3">PPIase</shortName>
        <ecNumber evidence="3">5.2.1.8</ecNumber>
    </recommendedName>
</protein>
<dbReference type="EC" id="5.2.1.8" evidence="3"/>
<comment type="function">
    <text evidence="3">PPIases accelerate the folding of proteins. It catalyzes the cis-trans isomerization of proline imidic peptide bonds in oligopeptides.</text>
</comment>
<dbReference type="Pfam" id="PF00160">
    <property type="entry name" value="Pro_isomerase"/>
    <property type="match status" value="1"/>
</dbReference>
<dbReference type="Gene3D" id="2.40.100.10">
    <property type="entry name" value="Cyclophilin-like"/>
    <property type="match status" value="1"/>
</dbReference>
<evidence type="ECO:0000313" key="6">
    <source>
        <dbReference type="Proteomes" id="UP000650524"/>
    </source>
</evidence>
<dbReference type="Proteomes" id="UP000650524">
    <property type="component" value="Unassembled WGS sequence"/>
</dbReference>
<comment type="catalytic activity">
    <reaction evidence="3">
        <text>[protein]-peptidylproline (omega=180) = [protein]-peptidylproline (omega=0)</text>
        <dbReference type="Rhea" id="RHEA:16237"/>
        <dbReference type="Rhea" id="RHEA-COMP:10747"/>
        <dbReference type="Rhea" id="RHEA-COMP:10748"/>
        <dbReference type="ChEBI" id="CHEBI:83833"/>
        <dbReference type="ChEBI" id="CHEBI:83834"/>
        <dbReference type="EC" id="5.2.1.8"/>
    </reaction>
</comment>
<dbReference type="SUPFAM" id="SSF50891">
    <property type="entry name" value="Cyclophilin-like"/>
    <property type="match status" value="1"/>
</dbReference>